<proteinExistence type="predicted"/>
<dbReference type="EMBL" id="VYYT01000367">
    <property type="protein sequence ID" value="KAK2739388.1"/>
    <property type="molecule type" value="Genomic_DNA"/>
</dbReference>
<reference evidence="1" key="1">
    <citation type="submission" date="2023-02" db="EMBL/GenBank/DDBJ databases">
        <title>Colletotrichum kahawae CIFC_Que2 genome sequencing and assembly.</title>
        <authorList>
            <person name="Baroncelli R."/>
        </authorList>
    </citation>
    <scope>NUCLEOTIDE SEQUENCE</scope>
    <source>
        <strain evidence="1">CIFC_Que2</strain>
    </source>
</reference>
<sequence>MPKQIPALQDRRDFPAWQKAIQNKLTPRQWATVTWSDGGPPDNGPGCLLWEKVRAQAYNTIIQSIPNFIIAGLGAHDELNSLREFYYADDEHYKVCGTTGGCPRELYEVICKYFDPTRAMIAAQIRCIANTDPATFKDVDEYLARMWLSKLIPIRRWLRSWRRWTTRGRSLRCCVRWRRKVTYSQILNRAPPRGSGWQTIRRERQRGSRRKLRRKHLLSRWLRGLLMHRDRNGSGT</sequence>
<protein>
    <submittedName>
        <fullName evidence="1">Uncharacterized protein</fullName>
    </submittedName>
</protein>
<dbReference type="AlphaFoldDB" id="A0AAD9Y6F2"/>
<comment type="caution">
    <text evidence="1">The sequence shown here is derived from an EMBL/GenBank/DDBJ whole genome shotgun (WGS) entry which is preliminary data.</text>
</comment>
<evidence type="ECO:0000313" key="1">
    <source>
        <dbReference type="EMBL" id="KAK2739388.1"/>
    </source>
</evidence>
<organism evidence="1 2">
    <name type="scientific">Colletotrichum kahawae</name>
    <name type="common">Coffee berry disease fungus</name>
    <dbReference type="NCBI Taxonomy" id="34407"/>
    <lineage>
        <taxon>Eukaryota</taxon>
        <taxon>Fungi</taxon>
        <taxon>Dikarya</taxon>
        <taxon>Ascomycota</taxon>
        <taxon>Pezizomycotina</taxon>
        <taxon>Sordariomycetes</taxon>
        <taxon>Hypocreomycetidae</taxon>
        <taxon>Glomerellales</taxon>
        <taxon>Glomerellaceae</taxon>
        <taxon>Colletotrichum</taxon>
        <taxon>Colletotrichum gloeosporioides species complex</taxon>
    </lineage>
</organism>
<evidence type="ECO:0000313" key="2">
    <source>
        <dbReference type="Proteomes" id="UP001281614"/>
    </source>
</evidence>
<gene>
    <name evidence="1" type="ORF">CKAH01_07338</name>
</gene>
<accession>A0AAD9Y6F2</accession>
<keyword evidence="2" id="KW-1185">Reference proteome</keyword>
<name>A0AAD9Y6F2_COLKA</name>
<dbReference type="Proteomes" id="UP001281614">
    <property type="component" value="Unassembled WGS sequence"/>
</dbReference>